<dbReference type="EMBL" id="KM406416">
    <property type="protein sequence ID" value="AIW55243.1"/>
    <property type="molecule type" value="Genomic_DNA"/>
</dbReference>
<reference evidence="1" key="1">
    <citation type="journal article" date="2015" name="Appl. Environ. Microbiol.">
        <title>Discovery of a conjugative megaplasmid in Bifidobacterium breve.</title>
        <authorList>
            <person name="Bottacini F."/>
            <person name="O'Connell Motherway M."/>
            <person name="Casey E."/>
            <person name="McDonnell B."/>
            <person name="Mahony J."/>
            <person name="Ventura M."/>
            <person name="van Sinderen D."/>
        </authorList>
    </citation>
    <scope>NUCLEOTIDE SEQUENCE</scope>
    <source>
        <strain evidence="1">JCM 7017</strain>
        <plasmid evidence="1">megaplasmid pMP7017</plasmid>
    </source>
</reference>
<name>A0A0A0UVF1_BIFBR</name>
<protein>
    <submittedName>
        <fullName evidence="1">Uncharacterized protein</fullName>
    </submittedName>
</protein>
<accession>A0A0A0UVF1</accession>
<geneLocation type="plasmid" evidence="1">
    <name>megaplasmid pMP7017</name>
</geneLocation>
<dbReference type="AlphaFoldDB" id="A0A0A0UVF1"/>
<proteinExistence type="predicted"/>
<organism evidence="1">
    <name type="scientific">Bifidobacterium breve</name>
    <dbReference type="NCBI Taxonomy" id="1685"/>
    <lineage>
        <taxon>Bacteria</taxon>
        <taxon>Bacillati</taxon>
        <taxon>Actinomycetota</taxon>
        <taxon>Actinomycetes</taxon>
        <taxon>Bifidobacteriales</taxon>
        <taxon>Bifidobacteriaceae</taxon>
        <taxon>Bifidobacterium</taxon>
    </lineage>
</organism>
<keyword evidence="1" id="KW-0614">Plasmid</keyword>
<sequence>MTAIKIFIDNTIYPVEIHKGQEVAFVFLPAGKQTAQGREQPVYRATLDNDTGRVINVTWQAKGMFNRLVTRHAPFLRRMFGQTDTYRFDNNIDSPKFLNSEERP</sequence>
<dbReference type="RefSeq" id="WP_052791156.1">
    <property type="nucleotide sequence ID" value="NZ_JASPDM010000013.1"/>
</dbReference>
<evidence type="ECO:0000313" key="1">
    <source>
        <dbReference type="EMBL" id="AIW55243.1"/>
    </source>
</evidence>
<gene>
    <name evidence="1" type="ORF">B7017_p0194</name>
</gene>